<protein>
    <recommendedName>
        <fullName evidence="2">Ferrous iron transporter FeoA-like domain-containing protein</fullName>
    </recommendedName>
</protein>
<dbReference type="GO" id="GO:0046914">
    <property type="term" value="F:transition metal ion binding"/>
    <property type="evidence" value="ECO:0007669"/>
    <property type="project" value="InterPro"/>
</dbReference>
<keyword evidence="1" id="KW-0408">Iron</keyword>
<dbReference type="EMBL" id="LICD01000001">
    <property type="protein sequence ID" value="KRO84545.1"/>
    <property type="molecule type" value="Genomic_DNA"/>
</dbReference>
<reference evidence="3 4" key="1">
    <citation type="submission" date="2015-10" db="EMBL/GenBank/DDBJ databases">
        <title>Metagenome-Assembled Genomes uncover a global brackish microbiome.</title>
        <authorList>
            <person name="Hugerth L.W."/>
            <person name="Larsson J."/>
            <person name="Alneberg J."/>
            <person name="Lindh M.V."/>
            <person name="Legrand C."/>
            <person name="Pinhassi J."/>
            <person name="Andersson A.F."/>
        </authorList>
    </citation>
    <scope>NUCLEOTIDE SEQUENCE [LARGE SCALE GENOMIC DNA]</scope>
    <source>
        <strain evidence="3">BACL22 MAG-120619-bin3</strain>
    </source>
</reference>
<dbReference type="Pfam" id="PF04023">
    <property type="entry name" value="FeoA"/>
    <property type="match status" value="1"/>
</dbReference>
<dbReference type="InterPro" id="IPR007167">
    <property type="entry name" value="Fe-transptr_FeoA-like"/>
</dbReference>
<sequence>MTAPSSENPRHNAAAATHCEPCQSLDTLKPREARYIECVLGDNPELKRRLYALGFVPGAKITTLRVAPLGDPMQVRVGGSSVSIRRREASAIQLQPAQTG</sequence>
<dbReference type="InterPro" id="IPR038157">
    <property type="entry name" value="FeoA_core_dom"/>
</dbReference>
<comment type="caution">
    <text evidence="3">The sequence shown here is derived from an EMBL/GenBank/DDBJ whole genome shotgun (WGS) entry which is preliminary data.</text>
</comment>
<name>A0A0R2TB79_9GAMM</name>
<dbReference type="PANTHER" id="PTHR42954">
    <property type="entry name" value="FE(2+) TRANSPORT PROTEIN A"/>
    <property type="match status" value="1"/>
</dbReference>
<gene>
    <name evidence="3" type="ORF">ABR85_11480</name>
</gene>
<dbReference type="InterPro" id="IPR052713">
    <property type="entry name" value="FeoA"/>
</dbReference>
<dbReference type="AlphaFoldDB" id="A0A0R2TB79"/>
<proteinExistence type="predicted"/>
<evidence type="ECO:0000313" key="4">
    <source>
        <dbReference type="Proteomes" id="UP000051242"/>
    </source>
</evidence>
<dbReference type="InterPro" id="IPR008988">
    <property type="entry name" value="Transcriptional_repressor_C"/>
</dbReference>
<evidence type="ECO:0000259" key="2">
    <source>
        <dbReference type="SMART" id="SM00899"/>
    </source>
</evidence>
<dbReference type="SMART" id="SM00899">
    <property type="entry name" value="FeoA"/>
    <property type="match status" value="1"/>
</dbReference>
<dbReference type="Proteomes" id="UP000051242">
    <property type="component" value="Unassembled WGS sequence"/>
</dbReference>
<accession>A0A0R2TB79</accession>
<dbReference type="Gene3D" id="2.30.30.90">
    <property type="match status" value="1"/>
</dbReference>
<evidence type="ECO:0000256" key="1">
    <source>
        <dbReference type="ARBA" id="ARBA00023004"/>
    </source>
</evidence>
<feature type="domain" description="Ferrous iron transporter FeoA-like" evidence="2">
    <location>
        <begin position="23"/>
        <end position="96"/>
    </location>
</feature>
<evidence type="ECO:0000313" key="3">
    <source>
        <dbReference type="EMBL" id="KRO84545.1"/>
    </source>
</evidence>
<dbReference type="SUPFAM" id="SSF50037">
    <property type="entry name" value="C-terminal domain of transcriptional repressors"/>
    <property type="match status" value="1"/>
</dbReference>
<dbReference type="PANTHER" id="PTHR42954:SF2">
    <property type="entry name" value="FE(2+) TRANSPORT PROTEIN A"/>
    <property type="match status" value="1"/>
</dbReference>
<organism evidence="3 4">
    <name type="scientific">OM182 bacterium BACL3 MAG-120619-bin3</name>
    <dbReference type="NCBI Taxonomy" id="1655593"/>
    <lineage>
        <taxon>Bacteria</taxon>
        <taxon>Pseudomonadati</taxon>
        <taxon>Pseudomonadota</taxon>
        <taxon>Gammaproteobacteria</taxon>
        <taxon>OMG group</taxon>
        <taxon>OM182 clade</taxon>
    </lineage>
</organism>